<dbReference type="EMBL" id="CABVHY010000050">
    <property type="protein sequence ID" value="VVO43442.1"/>
    <property type="molecule type" value="Genomic_DNA"/>
</dbReference>
<accession>A0A5E7FY76</accession>
<organism evidence="2 3">
    <name type="scientific">Pseudomonas fluorescens</name>
    <dbReference type="NCBI Taxonomy" id="294"/>
    <lineage>
        <taxon>Bacteria</taxon>
        <taxon>Pseudomonadati</taxon>
        <taxon>Pseudomonadota</taxon>
        <taxon>Gammaproteobacteria</taxon>
        <taxon>Pseudomonadales</taxon>
        <taxon>Pseudomonadaceae</taxon>
        <taxon>Pseudomonas</taxon>
    </lineage>
</organism>
<evidence type="ECO:0000256" key="1">
    <source>
        <dbReference type="SAM" id="MobiDB-lite"/>
    </source>
</evidence>
<evidence type="ECO:0000313" key="3">
    <source>
        <dbReference type="Proteomes" id="UP000379480"/>
    </source>
</evidence>
<sequence>MPEAIVDRLEIVEIERQHREWRTAARGPANFGFDPLHEPTAIISTCQWIGRRQVPEFLIGALEFLQGALGIRHRLGKTHHQLLLAVNLRERPRGEECLHDPIAQQEESSGEDHMSEPPHVVPRTGKNKGERGQCERGDRDDNNHHQRRTDTAQQEHCHGQCGKNEGTTFQREAHREMAGDRRIRDVRHCQVNQQEQSYPGQPRADLHSLVRGIRWAVVRKHSD</sequence>
<dbReference type="AlphaFoldDB" id="A0A5E7FY76"/>
<evidence type="ECO:0000313" key="2">
    <source>
        <dbReference type="EMBL" id="VVO43442.1"/>
    </source>
</evidence>
<dbReference type="Proteomes" id="UP000379480">
    <property type="component" value="Unassembled WGS sequence"/>
</dbReference>
<protein>
    <submittedName>
        <fullName evidence="2">Uncharacterized protein</fullName>
    </submittedName>
</protein>
<feature type="region of interest" description="Disordered" evidence="1">
    <location>
        <begin position="105"/>
        <end position="165"/>
    </location>
</feature>
<reference evidence="2 3" key="1">
    <citation type="submission" date="2019-09" db="EMBL/GenBank/DDBJ databases">
        <authorList>
            <person name="Chandra G."/>
            <person name="Truman W A."/>
        </authorList>
    </citation>
    <scope>NUCLEOTIDE SEQUENCE [LARGE SCALE GENOMIC DNA]</scope>
    <source>
        <strain evidence="2">PS723</strain>
    </source>
</reference>
<gene>
    <name evidence="2" type="ORF">PS723_06180</name>
</gene>
<proteinExistence type="predicted"/>
<feature type="compositionally biased region" description="Basic and acidic residues" evidence="1">
    <location>
        <begin position="127"/>
        <end position="158"/>
    </location>
</feature>
<name>A0A5E7FY76_PSEFL</name>